<reference evidence="2" key="1">
    <citation type="submission" date="2015-12" db="EMBL/GenBank/DDBJ databases">
        <authorList>
            <person name="Nair G.R."/>
            <person name="Kaur G."/>
            <person name="Mayilraj S."/>
        </authorList>
    </citation>
    <scope>NUCLEOTIDE SEQUENCE [LARGE SCALE GENOMIC DNA]</scope>
    <source>
        <strain evidence="2">CD08_7</strain>
    </source>
</reference>
<protein>
    <submittedName>
        <fullName evidence="1">Uncharacterized protein</fullName>
    </submittedName>
</protein>
<dbReference type="STRING" id="317018.AVL63_02950"/>
<dbReference type="Proteomes" id="UP000054023">
    <property type="component" value="Unassembled WGS sequence"/>
</dbReference>
<proteinExistence type="predicted"/>
<evidence type="ECO:0000313" key="1">
    <source>
        <dbReference type="EMBL" id="KUG58997.1"/>
    </source>
</evidence>
<sequence length="171" mass="18484">MRNLIRTPRYLGHAWPNGLNAAIGSDGEWHTITLTSSDAALIVPSAWLRLVPGMTYTLMGRVRVYEGSQFGGTQTNSLWVYIGGQLLGTAQPPGVNVPGEYDLRLPFVVPQSTTGVTTFRLYSGRQAPSDWTNLMLVEGNYRGGFADGDTPGWVWTGERGNSPSIGPGVIT</sequence>
<dbReference type="EMBL" id="LQBM01000003">
    <property type="protein sequence ID" value="KUG58997.1"/>
    <property type="molecule type" value="Genomic_DNA"/>
</dbReference>
<gene>
    <name evidence="1" type="ORF">AVL63_02950</name>
</gene>
<dbReference type="AlphaFoldDB" id="A0A0W8IGF5"/>
<organism evidence="1 2">
    <name type="scientific">Nesterenkonia jeotgali</name>
    <dbReference type="NCBI Taxonomy" id="317018"/>
    <lineage>
        <taxon>Bacteria</taxon>
        <taxon>Bacillati</taxon>
        <taxon>Actinomycetota</taxon>
        <taxon>Actinomycetes</taxon>
        <taxon>Micrococcales</taxon>
        <taxon>Micrococcaceae</taxon>
        <taxon>Nesterenkonia</taxon>
    </lineage>
</organism>
<keyword evidence="2" id="KW-1185">Reference proteome</keyword>
<evidence type="ECO:0000313" key="2">
    <source>
        <dbReference type="Proteomes" id="UP000054023"/>
    </source>
</evidence>
<accession>A0A0W8IGF5</accession>
<name>A0A0W8IGF5_9MICC</name>
<comment type="caution">
    <text evidence="1">The sequence shown here is derived from an EMBL/GenBank/DDBJ whole genome shotgun (WGS) entry which is preliminary data.</text>
</comment>